<comment type="catalytic activity">
    <reaction evidence="2">
        <text>Ni(II)-pyridinium-3,5-bisthiocarboxylate mononucleotide = pyridinium-3,5-bisthiocarboxylate mononucleotide + Ni(2+)</text>
        <dbReference type="Rhea" id="RHEA:54784"/>
        <dbReference type="ChEBI" id="CHEBI:49786"/>
        <dbReference type="ChEBI" id="CHEBI:137372"/>
        <dbReference type="ChEBI" id="CHEBI:137373"/>
        <dbReference type="EC" id="4.99.1.12"/>
    </reaction>
</comment>
<evidence type="ECO:0000313" key="3">
    <source>
        <dbReference type="EMBL" id="MBC5679727.1"/>
    </source>
</evidence>
<name>A0ABR7FX02_9FIRM</name>
<dbReference type="Proteomes" id="UP000628463">
    <property type="component" value="Unassembled WGS sequence"/>
</dbReference>
<dbReference type="EC" id="4.99.1.12" evidence="2"/>
<comment type="function">
    <text evidence="2">Involved in the biosynthesis of a nickel-pincer cofactor ((SCS)Ni(II) pincer complex). Binds Ni(2+), and functions in nickel delivery to pyridinium-3,5-bisthiocarboxylic acid mononucleotide (P2TMN), to form the mature cofactor. Is thus probably required for the activation of nickel-pincer cofactor-dependent enzymes.</text>
</comment>
<gene>
    <name evidence="2 3" type="primary">larC</name>
    <name evidence="3" type="ORF">H8S01_01950</name>
</gene>
<organism evidence="3 4">
    <name type="scientific">Lachnospira hominis</name>
    <name type="common">ex Liu et al. 2021</name>
    <dbReference type="NCBI Taxonomy" id="2763051"/>
    <lineage>
        <taxon>Bacteria</taxon>
        <taxon>Bacillati</taxon>
        <taxon>Bacillota</taxon>
        <taxon>Clostridia</taxon>
        <taxon>Lachnospirales</taxon>
        <taxon>Lachnospiraceae</taxon>
        <taxon>Lachnospira</taxon>
    </lineage>
</organism>
<keyword evidence="1 2" id="KW-0533">Nickel</keyword>
<dbReference type="PANTHER" id="PTHR36566">
    <property type="entry name" value="NICKEL INSERTION PROTEIN-RELATED"/>
    <property type="match status" value="1"/>
</dbReference>
<dbReference type="PANTHER" id="PTHR36566:SF1">
    <property type="entry name" value="PYRIDINIUM-3,5-BISTHIOCARBOXYLIC ACID MONONUCLEOTIDE NICKEL INSERTION PROTEIN"/>
    <property type="match status" value="1"/>
</dbReference>
<keyword evidence="2" id="KW-0456">Lyase</keyword>
<dbReference type="Gene3D" id="3.10.20.300">
    <property type="entry name" value="mk0293 like domain"/>
    <property type="match status" value="1"/>
</dbReference>
<dbReference type="HAMAP" id="MF_01074">
    <property type="entry name" value="LarC"/>
    <property type="match status" value="1"/>
</dbReference>
<comment type="similarity">
    <text evidence="2">Belongs to the LarC family.</text>
</comment>
<proteinExistence type="inferred from homology"/>
<dbReference type="EMBL" id="JACOPD010000001">
    <property type="protein sequence ID" value="MBC5679727.1"/>
    <property type="molecule type" value="Genomic_DNA"/>
</dbReference>
<comment type="caution">
    <text evidence="3">The sequence shown here is derived from an EMBL/GenBank/DDBJ whole genome shotgun (WGS) entry which is preliminary data.</text>
</comment>
<accession>A0ABR7FX02</accession>
<evidence type="ECO:0000256" key="1">
    <source>
        <dbReference type="ARBA" id="ARBA00022596"/>
    </source>
</evidence>
<dbReference type="Gene3D" id="3.30.70.1380">
    <property type="entry name" value="Transcriptional regulatory protein pf0864 domain like"/>
    <property type="match status" value="1"/>
</dbReference>
<reference evidence="3 4" key="1">
    <citation type="submission" date="2020-08" db="EMBL/GenBank/DDBJ databases">
        <title>Genome public.</title>
        <authorList>
            <person name="Liu C."/>
            <person name="Sun Q."/>
        </authorList>
    </citation>
    <scope>NUCLEOTIDE SEQUENCE [LARGE SCALE GENOMIC DNA]</scope>
    <source>
        <strain evidence="3 4">NSJ-43</strain>
    </source>
</reference>
<dbReference type="Pfam" id="PF01969">
    <property type="entry name" value="Ni_insertion"/>
    <property type="match status" value="1"/>
</dbReference>
<keyword evidence="4" id="KW-1185">Reference proteome</keyword>
<dbReference type="InterPro" id="IPR002822">
    <property type="entry name" value="Ni_insertion"/>
</dbReference>
<dbReference type="NCBIfam" id="TIGR00299">
    <property type="entry name" value="nickel pincer cofactor biosynthesis protein LarC"/>
    <property type="match status" value="1"/>
</dbReference>
<evidence type="ECO:0000256" key="2">
    <source>
        <dbReference type="HAMAP-Rule" id="MF_01074"/>
    </source>
</evidence>
<sequence length="465" mass="51766">MLQHRLTDLREENNLAKKKTLYWECSSGISGDMAVASLLDAGADEKVLLEVLKTIPAHGFDIKISRVSKSGLDCCDFNVELDKDHENHDHDMEYLFGHDHIHSHEHMEEHVYNEDHTHLQEDTHHHEHRNLADVIAIIDKTHMTENARALAVKIFTILAQAEAKAHGTDINHVHFHEVGAIDSIADIIAVSVCLDNLAVDEVCIPSMNEGCGTVRCQHGILPVPVPAVANIIAEYGIAVNQMDIKGEFITPTGAAVAAAVRTTDRLPDKYIIKKIGIGAGKRTYERPSILRAMIIETDAESECGKANTGCEEADYIYKLESNIDDCTGEILGYVMDRLYNAGAREVNYMPVFMKKNRPGWLITVICKEENIKTLENIIFAETTTIGIRRQKMERTILKREISEIATPLGNAVVKVCDSGDSKVFYPEYESAAAIAKKNNVPLKEVYDIIKREINSGGQCGKKEKD</sequence>
<protein>
    <recommendedName>
        <fullName evidence="2">Pyridinium-3,5-bisthiocarboxylic acid mononucleotide nickel insertion protein</fullName>
        <shortName evidence="2">P2TMN nickel insertion protein</shortName>
        <ecNumber evidence="2">4.99.1.12</ecNumber>
    </recommendedName>
    <alternativeName>
        <fullName evidence="2">Nickel-pincer cofactor biosynthesis protein LarC</fullName>
    </alternativeName>
</protein>
<evidence type="ECO:0000313" key="4">
    <source>
        <dbReference type="Proteomes" id="UP000628463"/>
    </source>
</evidence>